<name>A0A4Y2SHT8_ARAVE</name>
<protein>
    <submittedName>
        <fullName evidence="1">Uncharacterized protein</fullName>
    </submittedName>
</protein>
<proteinExistence type="predicted"/>
<dbReference type="AlphaFoldDB" id="A0A4Y2SHT8"/>
<reference evidence="1 2" key="1">
    <citation type="journal article" date="2019" name="Sci. Rep.">
        <title>Orb-weaving spider Araneus ventricosus genome elucidates the spidroin gene catalogue.</title>
        <authorList>
            <person name="Kono N."/>
            <person name="Nakamura H."/>
            <person name="Ohtoshi R."/>
            <person name="Moran D.A.P."/>
            <person name="Shinohara A."/>
            <person name="Yoshida Y."/>
            <person name="Fujiwara M."/>
            <person name="Mori M."/>
            <person name="Tomita M."/>
            <person name="Arakawa K."/>
        </authorList>
    </citation>
    <scope>NUCLEOTIDE SEQUENCE [LARGE SCALE GENOMIC DNA]</scope>
</reference>
<sequence length="108" mass="12430">MHRFLESISPTINLLMSRMEGKHYMDTIPATSTKATPIWKCVVSTKFDDKQRVSLQNMHITACIMCSLIVLMNIKDTPFPRNYFINHKSSEVANGRQTLYGHNSRNIN</sequence>
<dbReference type="Proteomes" id="UP000499080">
    <property type="component" value="Unassembled WGS sequence"/>
</dbReference>
<evidence type="ECO:0000313" key="1">
    <source>
        <dbReference type="EMBL" id="GBN87176.1"/>
    </source>
</evidence>
<gene>
    <name evidence="1" type="ORF">AVEN_85997_1</name>
</gene>
<accession>A0A4Y2SHT8</accession>
<evidence type="ECO:0000313" key="2">
    <source>
        <dbReference type="Proteomes" id="UP000499080"/>
    </source>
</evidence>
<keyword evidence="2" id="KW-1185">Reference proteome</keyword>
<dbReference type="EMBL" id="BGPR01021670">
    <property type="protein sequence ID" value="GBN87176.1"/>
    <property type="molecule type" value="Genomic_DNA"/>
</dbReference>
<organism evidence="1 2">
    <name type="scientific">Araneus ventricosus</name>
    <name type="common">Orbweaver spider</name>
    <name type="synonym">Epeira ventricosa</name>
    <dbReference type="NCBI Taxonomy" id="182803"/>
    <lineage>
        <taxon>Eukaryota</taxon>
        <taxon>Metazoa</taxon>
        <taxon>Ecdysozoa</taxon>
        <taxon>Arthropoda</taxon>
        <taxon>Chelicerata</taxon>
        <taxon>Arachnida</taxon>
        <taxon>Araneae</taxon>
        <taxon>Araneomorphae</taxon>
        <taxon>Entelegynae</taxon>
        <taxon>Araneoidea</taxon>
        <taxon>Araneidae</taxon>
        <taxon>Araneus</taxon>
    </lineage>
</organism>
<comment type="caution">
    <text evidence="1">The sequence shown here is derived from an EMBL/GenBank/DDBJ whole genome shotgun (WGS) entry which is preliminary data.</text>
</comment>